<dbReference type="EMBL" id="WKJQ01000001">
    <property type="protein sequence ID" value="MRW97567.1"/>
    <property type="molecule type" value="Genomic_DNA"/>
</dbReference>
<name>A0A6A8G9I9_9EURY</name>
<keyword evidence="1" id="KW-1133">Transmembrane helix</keyword>
<evidence type="ECO:0000313" key="3">
    <source>
        <dbReference type="EMBL" id="MRW97567.1"/>
    </source>
</evidence>
<evidence type="ECO:0000259" key="2">
    <source>
        <dbReference type="Pfam" id="PF07790"/>
    </source>
</evidence>
<feature type="domain" description="Archaeal Type IV pilin N-terminal" evidence="2">
    <location>
        <begin position="11"/>
        <end position="88"/>
    </location>
</feature>
<keyword evidence="1" id="KW-0472">Membrane</keyword>
<evidence type="ECO:0000313" key="4">
    <source>
        <dbReference type="Proteomes" id="UP000443423"/>
    </source>
</evidence>
<dbReference type="OrthoDB" id="118020at2157"/>
<dbReference type="NCBIfam" id="TIGR02537">
    <property type="entry name" value="arch_flag_Nterm"/>
    <property type="match status" value="1"/>
</dbReference>
<protein>
    <submittedName>
        <fullName evidence="3">Type IV pilin</fullName>
    </submittedName>
</protein>
<dbReference type="InterPro" id="IPR013373">
    <property type="entry name" value="Flagellin/pilin_N_arc"/>
</dbReference>
<dbReference type="Proteomes" id="UP000443423">
    <property type="component" value="Unassembled WGS sequence"/>
</dbReference>
<keyword evidence="4" id="KW-1185">Reference proteome</keyword>
<dbReference type="InterPro" id="IPR012859">
    <property type="entry name" value="Pilin_N_archaeal"/>
</dbReference>
<feature type="transmembrane region" description="Helical" evidence="1">
    <location>
        <begin position="12"/>
        <end position="40"/>
    </location>
</feature>
<accession>A0A6A8G9I9</accession>
<organism evidence="3 4">
    <name type="scientific">Haloferax marinum</name>
    <dbReference type="NCBI Taxonomy" id="2666143"/>
    <lineage>
        <taxon>Archaea</taxon>
        <taxon>Methanobacteriati</taxon>
        <taxon>Methanobacteriota</taxon>
        <taxon>Stenosarchaea group</taxon>
        <taxon>Halobacteria</taxon>
        <taxon>Halobacteriales</taxon>
        <taxon>Haloferacaceae</taxon>
        <taxon>Haloferax</taxon>
    </lineage>
</organism>
<evidence type="ECO:0000256" key="1">
    <source>
        <dbReference type="SAM" id="Phobius"/>
    </source>
</evidence>
<dbReference type="Pfam" id="PF07790">
    <property type="entry name" value="Pilin_N"/>
    <property type="match status" value="1"/>
</dbReference>
<dbReference type="RefSeq" id="WP_151112985.1">
    <property type="nucleotide sequence ID" value="NZ_WKJQ01000001.1"/>
</dbReference>
<dbReference type="PANTHER" id="PTHR38138">
    <property type="entry name" value="VNG6441H"/>
    <property type="match status" value="1"/>
</dbReference>
<comment type="caution">
    <text evidence="3">The sequence shown here is derived from an EMBL/GenBank/DDBJ whole genome shotgun (WGS) entry which is preliminary data.</text>
</comment>
<reference evidence="3 4" key="1">
    <citation type="submission" date="2019-11" db="EMBL/GenBank/DDBJ databases">
        <title>Whole genome sequence of Haloferax sp. MBLA0078.</title>
        <authorList>
            <person name="Seo M.-J."/>
            <person name="Cho E.-S."/>
        </authorList>
    </citation>
    <scope>NUCLEOTIDE SEQUENCE [LARGE SCALE GENOMIC DNA]</scope>
    <source>
        <strain evidence="3 4">MBLA0078</strain>
    </source>
</reference>
<keyword evidence="1" id="KW-0812">Transmembrane</keyword>
<dbReference type="AlphaFoldDB" id="A0A6A8G9I9"/>
<gene>
    <name evidence="3" type="ORF">GJR99_13415</name>
</gene>
<dbReference type="PANTHER" id="PTHR38138:SF1">
    <property type="entry name" value="ARCHAEAL TYPE IV PILIN N-TERMINAL DOMAIN-CONTAINING PROTEIN"/>
    <property type="match status" value="1"/>
</dbReference>
<proteinExistence type="predicted"/>
<sequence length="160" mass="16504">MNFKDLLADDDAVSPVIGVILMVAITVILAAVIGTFVLGLGDQVGDTAPQASFSFDFTDVDDTSDNLTVTHDSGTAIGADRINLTATGQFNHYNSTDELSLAGTTDSRSFADMGVGGDVSAGTSIKVGGSNFNDATFRIVWTSDSGSNSATLQKWSGPDA</sequence>